<dbReference type="HOGENOM" id="CLU_1885473_0_0_1"/>
<accession>V5F894</accession>
<sequence length="135" mass="14766">MARPPDNATAQPLAQLTKAPAEANLEMGSVAPIESIYVFQTYLFASRLLQAELKAQKIRQQCLSTAELTELPHSGNIFTRLLPVGHLDNPLLVPGGRVGFAYHPDQTPDEPFHWAPASEEDSSCLLLEQEKSGSK</sequence>
<comment type="caution">
    <text evidence="2">The sequence shown here is derived from an EMBL/GenBank/DDBJ whole genome shotgun (WGS) entry which is preliminary data.</text>
</comment>
<protein>
    <submittedName>
        <fullName evidence="2">Uncharacterized protein</fullName>
    </submittedName>
</protein>
<reference evidence="3" key="1">
    <citation type="journal article" date="2014" name="Genome Announc.">
        <title>Draft genome sequence of the formaldehyde-resistant fungus Byssochlamys spectabilis No. 5 (anamorph Paecilomyces variotii No. 5) (NBRC109023).</title>
        <authorList>
            <person name="Oka T."/>
            <person name="Ekino K."/>
            <person name="Fukuda K."/>
            <person name="Nomura Y."/>
        </authorList>
    </citation>
    <scope>NUCLEOTIDE SEQUENCE [LARGE SCALE GENOMIC DNA]</scope>
    <source>
        <strain evidence="3">No. 5 / NBRC 109023</strain>
    </source>
</reference>
<keyword evidence="3" id="KW-1185">Reference proteome</keyword>
<name>V5F894_BYSSN</name>
<dbReference type="InParanoid" id="V5F894"/>
<gene>
    <name evidence="2" type="ORF">PVAR5_0700</name>
</gene>
<dbReference type="Proteomes" id="UP000018001">
    <property type="component" value="Unassembled WGS sequence"/>
</dbReference>
<dbReference type="AlphaFoldDB" id="V5F894"/>
<organism evidence="2 3">
    <name type="scientific">Byssochlamys spectabilis (strain No. 5 / NBRC 109023)</name>
    <name type="common">Paecilomyces variotii</name>
    <dbReference type="NCBI Taxonomy" id="1356009"/>
    <lineage>
        <taxon>Eukaryota</taxon>
        <taxon>Fungi</taxon>
        <taxon>Dikarya</taxon>
        <taxon>Ascomycota</taxon>
        <taxon>Pezizomycotina</taxon>
        <taxon>Eurotiomycetes</taxon>
        <taxon>Eurotiomycetidae</taxon>
        <taxon>Eurotiales</taxon>
        <taxon>Thermoascaceae</taxon>
        <taxon>Paecilomyces</taxon>
    </lineage>
</organism>
<dbReference type="EMBL" id="BAUL01000019">
    <property type="protein sequence ID" value="GAD92114.1"/>
    <property type="molecule type" value="Genomic_DNA"/>
</dbReference>
<proteinExistence type="predicted"/>
<evidence type="ECO:0000313" key="2">
    <source>
        <dbReference type="EMBL" id="GAD92114.1"/>
    </source>
</evidence>
<evidence type="ECO:0000256" key="1">
    <source>
        <dbReference type="SAM" id="MobiDB-lite"/>
    </source>
</evidence>
<feature type="region of interest" description="Disordered" evidence="1">
    <location>
        <begin position="109"/>
        <end position="135"/>
    </location>
</feature>
<evidence type="ECO:0000313" key="3">
    <source>
        <dbReference type="Proteomes" id="UP000018001"/>
    </source>
</evidence>